<keyword evidence="1" id="KW-0812">Transmembrane</keyword>
<dbReference type="EMBL" id="CP006019">
    <property type="protein sequence ID" value="AIF68649.1"/>
    <property type="molecule type" value="Genomic_DNA"/>
</dbReference>
<reference evidence="3" key="1">
    <citation type="submission" date="2013-06" db="EMBL/GenBank/DDBJ databases">
        <title>Complete Genome Sequence of Hyperthermophilic Palaeococcus pacificus DY20341T, Isolated from a Deep-Sea Hydrothermal Sediments.</title>
        <authorList>
            <person name="Zeng X."/>
            <person name="Shao Z."/>
        </authorList>
    </citation>
    <scope>NUCLEOTIDE SEQUENCE [LARGE SCALE GENOMIC DNA]</scope>
    <source>
        <strain evidence="3">DY20341</strain>
    </source>
</reference>
<protein>
    <submittedName>
        <fullName evidence="2">Uncharacterized protein</fullName>
    </submittedName>
</protein>
<keyword evidence="1" id="KW-0472">Membrane</keyword>
<dbReference type="HOGENOM" id="CLU_890973_0_0_2"/>
<accession>A0A075LQT2</accession>
<evidence type="ECO:0000256" key="1">
    <source>
        <dbReference type="SAM" id="Phobius"/>
    </source>
</evidence>
<feature type="transmembrane region" description="Helical" evidence="1">
    <location>
        <begin position="43"/>
        <end position="64"/>
    </location>
</feature>
<dbReference type="eggNOG" id="arCOG09492">
    <property type="taxonomic scope" value="Archaea"/>
</dbReference>
<organism evidence="2 3">
    <name type="scientific">Palaeococcus pacificus DY20341</name>
    <dbReference type="NCBI Taxonomy" id="1343739"/>
    <lineage>
        <taxon>Archaea</taxon>
        <taxon>Methanobacteriati</taxon>
        <taxon>Methanobacteriota</taxon>
        <taxon>Thermococci</taxon>
        <taxon>Thermococcales</taxon>
        <taxon>Thermococcaceae</taxon>
        <taxon>Palaeococcus</taxon>
    </lineage>
</organism>
<feature type="transmembrane region" description="Helical" evidence="1">
    <location>
        <begin position="244"/>
        <end position="262"/>
    </location>
</feature>
<sequence>MRNIVGDILRILALTVVFVVGIMVPTLIIPVSSEITSRVTEDMQNTIFGLMLLVSLLGAIALSINVKLSEWGGIKLILALGLSFWGIEYFVAQIETLYFREAFPFMTNMEILNIMLRGVITTIIVVPLTVIILGKRKATENIIIKEVLAKIEIKSWVKKAPVFALLYIIIYLFFGYYVAWQFEAVRLFYSGTTEQLNFMSQIIVTIKERPLFLLYHFIRGLLWIVFSVPIILMNSSRMKTMISLMLLFIYHGFQIIMAQGIFPPDVLIGHTIETTISACIYGGLIGYMFYVPDSNILSDIGN</sequence>
<feature type="transmembrane region" description="Helical" evidence="1">
    <location>
        <begin position="76"/>
        <end position="94"/>
    </location>
</feature>
<feature type="transmembrane region" description="Helical" evidence="1">
    <location>
        <begin position="12"/>
        <end position="31"/>
    </location>
</feature>
<feature type="transmembrane region" description="Helical" evidence="1">
    <location>
        <begin position="160"/>
        <end position="179"/>
    </location>
</feature>
<feature type="transmembrane region" description="Helical" evidence="1">
    <location>
        <begin position="268"/>
        <end position="290"/>
    </location>
</feature>
<feature type="transmembrane region" description="Helical" evidence="1">
    <location>
        <begin position="213"/>
        <end position="232"/>
    </location>
</feature>
<keyword evidence="1" id="KW-1133">Transmembrane helix</keyword>
<proteinExistence type="predicted"/>
<keyword evidence="3" id="KW-1185">Reference proteome</keyword>
<dbReference type="Proteomes" id="UP000027981">
    <property type="component" value="Chromosome"/>
</dbReference>
<dbReference type="AlphaFoldDB" id="A0A075LQT2"/>
<evidence type="ECO:0000313" key="2">
    <source>
        <dbReference type="EMBL" id="AIF68649.1"/>
    </source>
</evidence>
<name>A0A075LQT2_9EURY</name>
<dbReference type="GeneID" id="24841341"/>
<reference evidence="2 3" key="2">
    <citation type="journal article" date="2015" name="Genome Announc.">
        <title>Complete Genome Sequence of Hyperthermophilic Piezophilic Archaeon Palaeococcus pacificus DY20341T, Isolated from Deep-Sea Hydrothermal Sediments.</title>
        <authorList>
            <person name="Zeng X."/>
            <person name="Jebbar M."/>
            <person name="Shao Z."/>
        </authorList>
    </citation>
    <scope>NUCLEOTIDE SEQUENCE [LARGE SCALE GENOMIC DNA]</scope>
    <source>
        <strain evidence="2 3">DY20341</strain>
    </source>
</reference>
<evidence type="ECO:0000313" key="3">
    <source>
        <dbReference type="Proteomes" id="UP000027981"/>
    </source>
</evidence>
<gene>
    <name evidence="2" type="ORF">PAP_01035</name>
</gene>
<feature type="transmembrane region" description="Helical" evidence="1">
    <location>
        <begin position="114"/>
        <end position="134"/>
    </location>
</feature>
<dbReference type="STRING" id="1343739.PAP_01035"/>
<dbReference type="RefSeq" id="WP_048164173.1">
    <property type="nucleotide sequence ID" value="NZ_CP006019.1"/>
</dbReference>
<dbReference type="KEGG" id="ppac:PAP_01035"/>